<dbReference type="Proteomes" id="UP000789920">
    <property type="component" value="Unassembled WGS sequence"/>
</dbReference>
<name>A0ACA9QHN5_9GLOM</name>
<evidence type="ECO:0000313" key="1">
    <source>
        <dbReference type="EMBL" id="CAG8752375.1"/>
    </source>
</evidence>
<sequence length="67" mass="8115">MYSSVFLICWSLHPKYIFAQAIRPELATLIKKEASLLFERLFPNKDIKKFRMQLIDWNNKAYPFNFE</sequence>
<comment type="caution">
    <text evidence="1">The sequence shown here is derived from an EMBL/GenBank/DDBJ whole genome shotgun (WGS) entry which is preliminary data.</text>
</comment>
<gene>
    <name evidence="1" type="ORF">RPERSI_LOCUS14330</name>
</gene>
<dbReference type="EMBL" id="CAJVQC010032895">
    <property type="protein sequence ID" value="CAG8752375.1"/>
    <property type="molecule type" value="Genomic_DNA"/>
</dbReference>
<organism evidence="1 2">
    <name type="scientific">Racocetra persica</name>
    <dbReference type="NCBI Taxonomy" id="160502"/>
    <lineage>
        <taxon>Eukaryota</taxon>
        <taxon>Fungi</taxon>
        <taxon>Fungi incertae sedis</taxon>
        <taxon>Mucoromycota</taxon>
        <taxon>Glomeromycotina</taxon>
        <taxon>Glomeromycetes</taxon>
        <taxon>Diversisporales</taxon>
        <taxon>Gigasporaceae</taxon>
        <taxon>Racocetra</taxon>
    </lineage>
</organism>
<reference evidence="1" key="1">
    <citation type="submission" date="2021-06" db="EMBL/GenBank/DDBJ databases">
        <authorList>
            <person name="Kallberg Y."/>
            <person name="Tangrot J."/>
            <person name="Rosling A."/>
        </authorList>
    </citation>
    <scope>NUCLEOTIDE SEQUENCE</scope>
    <source>
        <strain evidence="1">MA461A</strain>
    </source>
</reference>
<protein>
    <submittedName>
        <fullName evidence="1">1376_t:CDS:1</fullName>
    </submittedName>
</protein>
<accession>A0ACA9QHN5</accession>
<keyword evidence="2" id="KW-1185">Reference proteome</keyword>
<feature type="non-terminal residue" evidence="1">
    <location>
        <position position="67"/>
    </location>
</feature>
<proteinExistence type="predicted"/>
<evidence type="ECO:0000313" key="2">
    <source>
        <dbReference type="Proteomes" id="UP000789920"/>
    </source>
</evidence>